<sequence>MVFITTSGGSLCISPYKDGLKPSQVVRQSKNIHSILIIFPDNDNIDNDESILNEAGLVELFQVIARDMPDVRSITISGSNYAESPSGHSQIGRRRNIPPLKAVTSLLSGKSGALLALCLVQIRLLGSDREMMDFINAIRMHPTLHSFDCTGCVFQTRTHLDALTESCQCKNLGHFFLNNEYVLEESQPQQEATTRKRERRAITSSADDGWDWILNYPLNLCH</sequence>
<name>A0AAD2FHS5_9STRA</name>
<protein>
    <submittedName>
        <fullName evidence="1">Uncharacterized protein</fullName>
    </submittedName>
</protein>
<accession>A0AAD2FHS5</accession>
<comment type="caution">
    <text evidence="1">The sequence shown here is derived from an EMBL/GenBank/DDBJ whole genome shotgun (WGS) entry which is preliminary data.</text>
</comment>
<evidence type="ECO:0000313" key="1">
    <source>
        <dbReference type="EMBL" id="CAJ1941573.1"/>
    </source>
</evidence>
<dbReference type="EMBL" id="CAKOGP040001035">
    <property type="protein sequence ID" value="CAJ1941573.1"/>
    <property type="molecule type" value="Genomic_DNA"/>
</dbReference>
<organism evidence="1 2">
    <name type="scientific">Cylindrotheca closterium</name>
    <dbReference type="NCBI Taxonomy" id="2856"/>
    <lineage>
        <taxon>Eukaryota</taxon>
        <taxon>Sar</taxon>
        <taxon>Stramenopiles</taxon>
        <taxon>Ochrophyta</taxon>
        <taxon>Bacillariophyta</taxon>
        <taxon>Bacillariophyceae</taxon>
        <taxon>Bacillariophycidae</taxon>
        <taxon>Bacillariales</taxon>
        <taxon>Bacillariaceae</taxon>
        <taxon>Cylindrotheca</taxon>
    </lineage>
</organism>
<evidence type="ECO:0000313" key="2">
    <source>
        <dbReference type="Proteomes" id="UP001295423"/>
    </source>
</evidence>
<proteinExistence type="predicted"/>
<reference evidence="1" key="1">
    <citation type="submission" date="2023-08" db="EMBL/GenBank/DDBJ databases">
        <authorList>
            <person name="Audoor S."/>
            <person name="Bilcke G."/>
        </authorList>
    </citation>
    <scope>NUCLEOTIDE SEQUENCE</scope>
</reference>
<dbReference type="Proteomes" id="UP001295423">
    <property type="component" value="Unassembled WGS sequence"/>
</dbReference>
<gene>
    <name evidence="1" type="ORF">CYCCA115_LOCUS7574</name>
</gene>
<dbReference type="AlphaFoldDB" id="A0AAD2FHS5"/>
<keyword evidence="2" id="KW-1185">Reference proteome</keyword>